<name>A0A2U1CFG5_9FIRM</name>
<organism evidence="1 2">
    <name type="scientific">Intestinimonas butyriciproducens</name>
    <dbReference type="NCBI Taxonomy" id="1297617"/>
    <lineage>
        <taxon>Bacteria</taxon>
        <taxon>Bacillati</taxon>
        <taxon>Bacillota</taxon>
        <taxon>Clostridia</taxon>
        <taxon>Eubacteriales</taxon>
        <taxon>Intestinimonas</taxon>
    </lineage>
</organism>
<evidence type="ECO:0000313" key="2">
    <source>
        <dbReference type="Proteomes" id="UP000245778"/>
    </source>
</evidence>
<dbReference type="OrthoDB" id="1855724at2"/>
<sequence length="231" mass="25261">MSSITYDAGNMTITVDGLDTVERALGDLKRKTPAAAKVAINATAREARKLMIAKAKARYAVNAAGKRHLKDLVQRKKATNKSLSAEIHIAKMRNDLGYFLTNPPYPTHYTGTQWVNGPDVWYGKVLKASSMKPLPGEGNRGKAFLAEFKSGHIGMVQRVIGSSSGNNLTAKGRPRWRNADGNVEKLVTLGSPSATAMHRTIWPEVEPDVEEFLHDRLNAQVQKVLAKSGRA</sequence>
<dbReference type="GeneID" id="93228108"/>
<dbReference type="RefSeq" id="WP_116721405.1">
    <property type="nucleotide sequence ID" value="NZ_CP011524.1"/>
</dbReference>
<dbReference type="AlphaFoldDB" id="A0A2U1CFG5"/>
<accession>A0A2U1CFG5</accession>
<proteinExistence type="predicted"/>
<reference evidence="1 2" key="1">
    <citation type="submission" date="2018-04" db="EMBL/GenBank/DDBJ databases">
        <title>Genomic Encyclopedia of Type Strains, Phase IV (KMG-IV): sequencing the most valuable type-strain genomes for metagenomic binning, comparative biology and taxonomic classification.</title>
        <authorList>
            <person name="Goeker M."/>
        </authorList>
    </citation>
    <scope>NUCLEOTIDE SEQUENCE [LARGE SCALE GENOMIC DNA]</scope>
    <source>
        <strain evidence="1 2">DSM 26588</strain>
    </source>
</reference>
<dbReference type="Proteomes" id="UP000245778">
    <property type="component" value="Unassembled WGS sequence"/>
</dbReference>
<dbReference type="EMBL" id="QEKK01000001">
    <property type="protein sequence ID" value="PVY59643.1"/>
    <property type="molecule type" value="Genomic_DNA"/>
</dbReference>
<gene>
    <name evidence="1" type="ORF">C7373_101157</name>
</gene>
<protein>
    <submittedName>
        <fullName evidence="1">Uncharacterized protein</fullName>
    </submittedName>
</protein>
<comment type="caution">
    <text evidence="1">The sequence shown here is derived from an EMBL/GenBank/DDBJ whole genome shotgun (WGS) entry which is preliminary data.</text>
</comment>
<evidence type="ECO:0000313" key="1">
    <source>
        <dbReference type="EMBL" id="PVY59643.1"/>
    </source>
</evidence>